<name>A0ABQ5E5I0_9ASTR</name>
<dbReference type="EMBL" id="BQNB010015959">
    <property type="protein sequence ID" value="GJT46128.1"/>
    <property type="molecule type" value="Genomic_DNA"/>
</dbReference>
<evidence type="ECO:0000313" key="2">
    <source>
        <dbReference type="Proteomes" id="UP001151760"/>
    </source>
</evidence>
<reference evidence="1" key="2">
    <citation type="submission" date="2022-01" db="EMBL/GenBank/DDBJ databases">
        <authorList>
            <person name="Yamashiro T."/>
            <person name="Shiraishi A."/>
            <person name="Satake H."/>
            <person name="Nakayama K."/>
        </authorList>
    </citation>
    <scope>NUCLEOTIDE SEQUENCE</scope>
</reference>
<organism evidence="1 2">
    <name type="scientific">Tanacetum coccineum</name>
    <dbReference type="NCBI Taxonomy" id="301880"/>
    <lineage>
        <taxon>Eukaryota</taxon>
        <taxon>Viridiplantae</taxon>
        <taxon>Streptophyta</taxon>
        <taxon>Embryophyta</taxon>
        <taxon>Tracheophyta</taxon>
        <taxon>Spermatophyta</taxon>
        <taxon>Magnoliopsida</taxon>
        <taxon>eudicotyledons</taxon>
        <taxon>Gunneridae</taxon>
        <taxon>Pentapetalae</taxon>
        <taxon>asterids</taxon>
        <taxon>campanulids</taxon>
        <taxon>Asterales</taxon>
        <taxon>Asteraceae</taxon>
        <taxon>Asteroideae</taxon>
        <taxon>Anthemideae</taxon>
        <taxon>Anthemidinae</taxon>
        <taxon>Tanacetum</taxon>
    </lineage>
</organism>
<keyword evidence="2" id="KW-1185">Reference proteome</keyword>
<dbReference type="Proteomes" id="UP001151760">
    <property type="component" value="Unassembled WGS sequence"/>
</dbReference>
<sequence>MVSIISTNYKFKEGFRVHQKFVARKLGSTTKDDKREVCVVNENLLLPRRYKGNLWKSVIVLAGIISKSSSCLAMDVYSLYGYLLSITALNLKRNKFDLVLIVLRYRWKRWTVSFVRYWITHSLDLGLEKKIPDRKRILFLELIAKGGYRVMDPTLDRSLLPVKDGD</sequence>
<reference evidence="1" key="1">
    <citation type="journal article" date="2022" name="Int. J. Mol. Sci.">
        <title>Draft Genome of Tanacetum Coccineum: Genomic Comparison of Closely Related Tanacetum-Family Plants.</title>
        <authorList>
            <person name="Yamashiro T."/>
            <person name="Shiraishi A."/>
            <person name="Nakayama K."/>
            <person name="Satake H."/>
        </authorList>
    </citation>
    <scope>NUCLEOTIDE SEQUENCE</scope>
</reference>
<accession>A0ABQ5E5I0</accession>
<proteinExistence type="predicted"/>
<evidence type="ECO:0000313" key="1">
    <source>
        <dbReference type="EMBL" id="GJT46128.1"/>
    </source>
</evidence>
<gene>
    <name evidence="1" type="ORF">Tco_0954843</name>
</gene>
<protein>
    <submittedName>
        <fullName evidence="1">Uncharacterized protein</fullName>
    </submittedName>
</protein>
<comment type="caution">
    <text evidence="1">The sequence shown here is derived from an EMBL/GenBank/DDBJ whole genome shotgun (WGS) entry which is preliminary data.</text>
</comment>